<gene>
    <name evidence="2" type="ORF">G2W53_005384</name>
</gene>
<feature type="region of interest" description="Disordered" evidence="1">
    <location>
        <begin position="328"/>
        <end position="347"/>
    </location>
</feature>
<dbReference type="OrthoDB" id="48651at2759"/>
<dbReference type="GO" id="GO:0003729">
    <property type="term" value="F:mRNA binding"/>
    <property type="evidence" value="ECO:0007669"/>
    <property type="project" value="TreeGrafter"/>
</dbReference>
<name>A0A835CHA3_9FABA</name>
<evidence type="ECO:0000313" key="3">
    <source>
        <dbReference type="Proteomes" id="UP000634136"/>
    </source>
</evidence>
<feature type="compositionally biased region" description="Basic and acidic residues" evidence="1">
    <location>
        <begin position="328"/>
        <end position="345"/>
    </location>
</feature>
<comment type="caution">
    <text evidence="2">The sequence shown here is derived from an EMBL/GenBank/DDBJ whole genome shotgun (WGS) entry which is preliminary data.</text>
</comment>
<dbReference type="PANTHER" id="PTHR32091">
    <property type="entry name" value="EUKARYOTIC TRANSLATION INITIATION FACTOR 4B"/>
    <property type="match status" value="1"/>
</dbReference>
<feature type="compositionally biased region" description="Basic and acidic residues" evidence="1">
    <location>
        <begin position="493"/>
        <end position="535"/>
    </location>
</feature>
<dbReference type="PANTHER" id="PTHR32091:SF4">
    <property type="entry name" value="OS07G0546100 PROTEIN"/>
    <property type="match status" value="1"/>
</dbReference>
<organism evidence="2 3">
    <name type="scientific">Senna tora</name>
    <dbReference type="NCBI Taxonomy" id="362788"/>
    <lineage>
        <taxon>Eukaryota</taxon>
        <taxon>Viridiplantae</taxon>
        <taxon>Streptophyta</taxon>
        <taxon>Embryophyta</taxon>
        <taxon>Tracheophyta</taxon>
        <taxon>Spermatophyta</taxon>
        <taxon>Magnoliopsida</taxon>
        <taxon>eudicotyledons</taxon>
        <taxon>Gunneridae</taxon>
        <taxon>Pentapetalae</taxon>
        <taxon>rosids</taxon>
        <taxon>fabids</taxon>
        <taxon>Fabales</taxon>
        <taxon>Fabaceae</taxon>
        <taxon>Caesalpinioideae</taxon>
        <taxon>Cassia clade</taxon>
        <taxon>Senna</taxon>
    </lineage>
</organism>
<feature type="region of interest" description="Disordered" evidence="1">
    <location>
        <begin position="393"/>
        <end position="423"/>
    </location>
</feature>
<dbReference type="Proteomes" id="UP000634136">
    <property type="component" value="Unassembled WGS sequence"/>
</dbReference>
<keyword evidence="3" id="KW-1185">Reference proteome</keyword>
<protein>
    <submittedName>
        <fullName evidence="2">Uncharacterized protein</fullName>
    </submittedName>
</protein>
<feature type="compositionally biased region" description="Basic and acidic residues" evidence="1">
    <location>
        <begin position="542"/>
        <end position="552"/>
    </location>
</feature>
<evidence type="ECO:0000256" key="1">
    <source>
        <dbReference type="SAM" id="MobiDB-lite"/>
    </source>
</evidence>
<evidence type="ECO:0000313" key="2">
    <source>
        <dbReference type="EMBL" id="KAF7843086.1"/>
    </source>
</evidence>
<proteinExistence type="predicted"/>
<sequence length="617" mass="68491">MSKKKVSGNTMTLKDFHGGSIPTDLPLPSAPGVTVRTSDRSVYDRPSSWGNPMGRSDHRSRPQTSPATMHYDDKTPFLTHAAQIGRNFDEDERKPLDGISAPRRTVSDESIQVLPSHVKMKPEYEVGRSSLGRKTAPVSRTSVGTVNSYSARLTEGTHMGLNSQNLGGGVQEHGTAVVYPNVWAMRKEVAGAVEPENSVWSGPNAVSKLAHASSIEKVSSGRWQSKTVHYQTDIEVIKSSEVGNALHGNVNGNNAYSGMDSASDKEYYDAIIARQAERCLVIDDQIQMQGGRNELLDYERSGVSKYSEARPKSIAYCSDGFQLDGKLDGSELHHSVPSEPTERPKLKLLPRRTKPLDNTESSGTDYVQGYRRVSDSGQVETVYHGHANFVKPVSASTESGKEVGQRPKLNLKPRSQPLEQLEGNTERERNALFGGACPRELVLKERGIDNVAIKDYDVVEHSHRVEYNMGRTEKLPDRSTHTEKSQNTVLDQRAIKKPERKEQRVEAERGNAQRRNWRGDNWRNARETERQHGSERQPSPETWRKPVEEPKSSADAVGSRYSKAASAVELAQAFSRSVSDPKLNDRFSGQRSLNPGRIQMPFSRLVGPASRPQINGY</sequence>
<feature type="region of interest" description="Disordered" evidence="1">
    <location>
        <begin position="469"/>
        <end position="558"/>
    </location>
</feature>
<accession>A0A835CHA3</accession>
<dbReference type="EMBL" id="JAAIUW010000002">
    <property type="protein sequence ID" value="KAF7843086.1"/>
    <property type="molecule type" value="Genomic_DNA"/>
</dbReference>
<feature type="compositionally biased region" description="Basic and acidic residues" evidence="1">
    <location>
        <begin position="469"/>
        <end position="484"/>
    </location>
</feature>
<feature type="region of interest" description="Disordered" evidence="1">
    <location>
        <begin position="574"/>
        <end position="617"/>
    </location>
</feature>
<dbReference type="GO" id="GO:0003743">
    <property type="term" value="F:translation initiation factor activity"/>
    <property type="evidence" value="ECO:0007669"/>
    <property type="project" value="InterPro"/>
</dbReference>
<reference evidence="2" key="1">
    <citation type="submission" date="2020-09" db="EMBL/GenBank/DDBJ databases">
        <title>Genome-Enabled Discovery of Anthraquinone Biosynthesis in Senna tora.</title>
        <authorList>
            <person name="Kang S.-H."/>
            <person name="Pandey R.P."/>
            <person name="Lee C.-M."/>
            <person name="Sim J.-S."/>
            <person name="Jeong J.-T."/>
            <person name="Choi B.-S."/>
            <person name="Jung M."/>
            <person name="Ginzburg D."/>
            <person name="Zhao K."/>
            <person name="Won S.Y."/>
            <person name="Oh T.-J."/>
            <person name="Yu Y."/>
            <person name="Kim N.-H."/>
            <person name="Lee O.R."/>
            <person name="Lee T.-H."/>
            <person name="Bashyal P."/>
            <person name="Kim T.-S."/>
            <person name="Lee W.-H."/>
            <person name="Kawkins C."/>
            <person name="Kim C.-K."/>
            <person name="Kim J.S."/>
            <person name="Ahn B.O."/>
            <person name="Rhee S.Y."/>
            <person name="Sohng J.K."/>
        </authorList>
    </citation>
    <scope>NUCLEOTIDE SEQUENCE</scope>
    <source>
        <tissue evidence="2">Leaf</tissue>
    </source>
</reference>
<feature type="region of interest" description="Disordered" evidence="1">
    <location>
        <begin position="1"/>
        <end position="72"/>
    </location>
</feature>
<dbReference type="InterPro" id="IPR010433">
    <property type="entry name" value="EIF-4B_pln"/>
</dbReference>
<dbReference type="AlphaFoldDB" id="A0A835CHA3"/>